<dbReference type="AlphaFoldDB" id="A0A7W5H730"/>
<name>A0A7W5H730_9BACT</name>
<organism evidence="3 4">
    <name type="scientific">Aporhodopirellula rubra</name>
    <dbReference type="NCBI Taxonomy" id="980271"/>
    <lineage>
        <taxon>Bacteria</taxon>
        <taxon>Pseudomonadati</taxon>
        <taxon>Planctomycetota</taxon>
        <taxon>Planctomycetia</taxon>
        <taxon>Pirellulales</taxon>
        <taxon>Pirellulaceae</taxon>
        <taxon>Aporhodopirellula</taxon>
    </lineage>
</organism>
<evidence type="ECO:0000256" key="1">
    <source>
        <dbReference type="SAM" id="MobiDB-lite"/>
    </source>
</evidence>
<protein>
    <submittedName>
        <fullName evidence="3">Uncharacterized protein</fullName>
    </submittedName>
</protein>
<reference evidence="3 4" key="1">
    <citation type="submission" date="2020-08" db="EMBL/GenBank/DDBJ databases">
        <title>Genomic Encyclopedia of Type Strains, Phase III (KMG-III): the genomes of soil and plant-associated and newly described type strains.</title>
        <authorList>
            <person name="Whitman W."/>
        </authorList>
    </citation>
    <scope>NUCLEOTIDE SEQUENCE [LARGE SCALE GENOMIC DNA]</scope>
    <source>
        <strain evidence="3 4">CECT 8075</strain>
    </source>
</reference>
<sequence length="694" mass="77660">MDADKIKDFFIHHAEKMVVGLVMLASAWMVYGGLSMPDMTKEQDPDKLANEAKQVRASIDDDHTEAIIPPREPTFDIDAELAKKNEYVAYESFNPDKTWIPIPLSESTRRQDPTLLAPRALLTSSHIESYAVLGNGNYRVKELEPAEKLEMVEQKKKPKPKKPRGRRGMMGMDDMMGMEMEMMDPGMMDPGMMGSGMMDPSMMGSGMMGPGMMDPGMMGSGMTGPIRTLAPEYNFGYRANSTTTSSGVPGTETKQPIPQSAWFIAGTAVIPHKEIAESYKAALFDADGFLPQRDQPFYFNYEIQRANVTKKTVDQLVEEDWVLIGSRESDLKRAAFVWAGYAPELVPIDYRDLNVTGYIPPVLLSDYSKFALHPLIPMETRQQIEDQKLYEESQQVVEINPDEMELADPNATGAMGGMGGDMGYDYSMMDMDMDMGMSMGMGMGVAAGMQTLDENPVEYKLMRFYDFARRNDKLSPMPGQSYVYRIRYAVQDPNFPANPLQQPKSATLGADVYARVQGLMLKAEETKKRDFQRWSPWSEASPPAELPTLSNLYAGPVEPTRPRTFNVAGKKIDYYKSPPLVDVLNFAHNATYAAPMPLWLNKRTEGSSLSFKGTADIIDPLNMQIKKVEDAEVLSTSTVIDLEGGAPLAIFEDEELTEPGMMLIFDEYGGLKVQDEVQDQEKYRIYSFAKERGI</sequence>
<keyword evidence="2" id="KW-1133">Transmembrane helix</keyword>
<comment type="caution">
    <text evidence="3">The sequence shown here is derived from an EMBL/GenBank/DDBJ whole genome shotgun (WGS) entry which is preliminary data.</text>
</comment>
<feature type="region of interest" description="Disordered" evidence="1">
    <location>
        <begin position="151"/>
        <end position="171"/>
    </location>
</feature>
<accession>A0A7W5H730</accession>
<evidence type="ECO:0000313" key="3">
    <source>
        <dbReference type="EMBL" id="MBB3207516.1"/>
    </source>
</evidence>
<dbReference type="EMBL" id="JACHXU010000011">
    <property type="protein sequence ID" value="MBB3207516.1"/>
    <property type="molecule type" value="Genomic_DNA"/>
</dbReference>
<dbReference type="RefSeq" id="WP_184305852.1">
    <property type="nucleotide sequence ID" value="NZ_JACHXU010000011.1"/>
</dbReference>
<proteinExistence type="predicted"/>
<keyword evidence="2" id="KW-0472">Membrane</keyword>
<keyword evidence="4" id="KW-1185">Reference proteome</keyword>
<feature type="transmembrane region" description="Helical" evidence="2">
    <location>
        <begin position="17"/>
        <end position="34"/>
    </location>
</feature>
<gene>
    <name evidence="3" type="ORF">FHS27_003341</name>
</gene>
<dbReference type="Proteomes" id="UP000536179">
    <property type="component" value="Unassembled WGS sequence"/>
</dbReference>
<keyword evidence="2" id="KW-0812">Transmembrane</keyword>
<feature type="compositionally biased region" description="Basic residues" evidence="1">
    <location>
        <begin position="156"/>
        <end position="167"/>
    </location>
</feature>
<evidence type="ECO:0000313" key="4">
    <source>
        <dbReference type="Proteomes" id="UP000536179"/>
    </source>
</evidence>
<evidence type="ECO:0000256" key="2">
    <source>
        <dbReference type="SAM" id="Phobius"/>
    </source>
</evidence>